<keyword evidence="3 7" id="KW-0597">Phosphoprotein</keyword>
<dbReference type="SMART" id="SM00448">
    <property type="entry name" value="REC"/>
    <property type="match status" value="1"/>
</dbReference>
<dbReference type="SUPFAM" id="SSF55785">
    <property type="entry name" value="PYP-like sensor domain (PAS domain)"/>
    <property type="match status" value="3"/>
</dbReference>
<dbReference type="Gene3D" id="3.30.450.40">
    <property type="match status" value="1"/>
</dbReference>
<dbReference type="InterPro" id="IPR004358">
    <property type="entry name" value="Sig_transdc_His_kin-like_C"/>
</dbReference>
<dbReference type="SUPFAM" id="SSF47384">
    <property type="entry name" value="Homodimeric domain of signal transducing histidine kinase"/>
    <property type="match status" value="1"/>
</dbReference>
<dbReference type="EMBL" id="JACJTA010000033">
    <property type="protein sequence ID" value="MBD2606067.1"/>
    <property type="molecule type" value="Genomic_DNA"/>
</dbReference>
<dbReference type="PRINTS" id="PR00344">
    <property type="entry name" value="BCTRLSENSOR"/>
</dbReference>
<feature type="domain" description="PAC" evidence="11">
    <location>
        <begin position="367"/>
        <end position="419"/>
    </location>
</feature>
<dbReference type="PANTHER" id="PTHR43547">
    <property type="entry name" value="TWO-COMPONENT HISTIDINE KINASE"/>
    <property type="match status" value="1"/>
</dbReference>
<evidence type="ECO:0000256" key="1">
    <source>
        <dbReference type="ARBA" id="ARBA00000085"/>
    </source>
</evidence>
<feature type="modified residue" description="4-aspartylphosphate" evidence="7">
    <location>
        <position position="929"/>
    </location>
</feature>
<gene>
    <name evidence="12" type="ORF">H6G81_16425</name>
</gene>
<comment type="catalytic activity">
    <reaction evidence="1">
        <text>ATP + protein L-histidine = ADP + protein N-phospho-L-histidine.</text>
        <dbReference type="EC" id="2.7.13.3"/>
    </reaction>
</comment>
<keyword evidence="13" id="KW-1185">Reference proteome</keyword>
<keyword evidence="6" id="KW-0902">Two-component regulatory system</keyword>
<dbReference type="InterPro" id="IPR013655">
    <property type="entry name" value="PAS_fold_3"/>
</dbReference>
<dbReference type="Gene3D" id="3.30.565.10">
    <property type="entry name" value="Histidine kinase-like ATPase, C-terminal domain"/>
    <property type="match status" value="1"/>
</dbReference>
<feature type="domain" description="PAC" evidence="11">
    <location>
        <begin position="105"/>
        <end position="163"/>
    </location>
</feature>
<dbReference type="Gene3D" id="3.40.50.2300">
    <property type="match status" value="1"/>
</dbReference>
<dbReference type="InterPro" id="IPR035965">
    <property type="entry name" value="PAS-like_dom_sf"/>
</dbReference>
<dbReference type="Gene3D" id="3.30.450.20">
    <property type="entry name" value="PAS domain"/>
    <property type="match status" value="3"/>
</dbReference>
<reference evidence="12 13" key="1">
    <citation type="journal article" date="2020" name="ISME J.">
        <title>Comparative genomics reveals insights into cyanobacterial evolution and habitat adaptation.</title>
        <authorList>
            <person name="Chen M.Y."/>
            <person name="Teng W.K."/>
            <person name="Zhao L."/>
            <person name="Hu C.X."/>
            <person name="Zhou Y.K."/>
            <person name="Han B.P."/>
            <person name="Song L.R."/>
            <person name="Shu W.S."/>
        </authorList>
    </citation>
    <scope>NUCLEOTIDE SEQUENCE [LARGE SCALE GENOMIC DNA]</scope>
    <source>
        <strain evidence="12 13">FACHB-248</strain>
    </source>
</reference>
<dbReference type="InterPro" id="IPR001789">
    <property type="entry name" value="Sig_transdc_resp-reg_receiver"/>
</dbReference>
<dbReference type="SMART" id="SM00388">
    <property type="entry name" value="HisKA"/>
    <property type="match status" value="1"/>
</dbReference>
<dbReference type="PROSITE" id="PS50109">
    <property type="entry name" value="HIS_KIN"/>
    <property type="match status" value="1"/>
</dbReference>
<dbReference type="SMART" id="SM00086">
    <property type="entry name" value="PAC"/>
    <property type="match status" value="3"/>
</dbReference>
<dbReference type="SMART" id="SM00065">
    <property type="entry name" value="GAF"/>
    <property type="match status" value="1"/>
</dbReference>
<evidence type="ECO:0000259" key="10">
    <source>
        <dbReference type="PROSITE" id="PS50112"/>
    </source>
</evidence>
<name>A0ABR8GS82_9CYAN</name>
<dbReference type="SUPFAM" id="SSF52172">
    <property type="entry name" value="CheY-like"/>
    <property type="match status" value="1"/>
</dbReference>
<accession>A0ABR8GS82</accession>
<dbReference type="CDD" id="cd00130">
    <property type="entry name" value="PAS"/>
    <property type="match status" value="3"/>
</dbReference>
<dbReference type="Proteomes" id="UP000660380">
    <property type="component" value="Unassembled WGS sequence"/>
</dbReference>
<dbReference type="InterPro" id="IPR005467">
    <property type="entry name" value="His_kinase_dom"/>
</dbReference>
<evidence type="ECO:0000313" key="12">
    <source>
        <dbReference type="EMBL" id="MBD2606067.1"/>
    </source>
</evidence>
<evidence type="ECO:0000259" key="9">
    <source>
        <dbReference type="PROSITE" id="PS50110"/>
    </source>
</evidence>
<dbReference type="Pfam" id="PF00989">
    <property type="entry name" value="PAS"/>
    <property type="match status" value="1"/>
</dbReference>
<dbReference type="CDD" id="cd17580">
    <property type="entry name" value="REC_2_DhkD-like"/>
    <property type="match status" value="1"/>
</dbReference>
<dbReference type="Pfam" id="PF08447">
    <property type="entry name" value="PAS_3"/>
    <property type="match status" value="2"/>
</dbReference>
<dbReference type="Gene3D" id="1.10.287.130">
    <property type="match status" value="1"/>
</dbReference>
<dbReference type="InterPro" id="IPR029016">
    <property type="entry name" value="GAF-like_dom_sf"/>
</dbReference>
<evidence type="ECO:0000256" key="5">
    <source>
        <dbReference type="ARBA" id="ARBA00022777"/>
    </source>
</evidence>
<keyword evidence="4" id="KW-0808">Transferase</keyword>
<evidence type="ECO:0000256" key="6">
    <source>
        <dbReference type="ARBA" id="ARBA00023012"/>
    </source>
</evidence>
<evidence type="ECO:0000256" key="7">
    <source>
        <dbReference type="PROSITE-ProRule" id="PRU00169"/>
    </source>
</evidence>
<dbReference type="Pfam" id="PF13185">
    <property type="entry name" value="GAF_2"/>
    <property type="match status" value="1"/>
</dbReference>
<dbReference type="SMART" id="SM00091">
    <property type="entry name" value="PAS"/>
    <property type="match status" value="3"/>
</dbReference>
<dbReference type="SMART" id="SM00387">
    <property type="entry name" value="HATPase_c"/>
    <property type="match status" value="1"/>
</dbReference>
<dbReference type="SUPFAM" id="SSF55781">
    <property type="entry name" value="GAF domain-like"/>
    <property type="match status" value="1"/>
</dbReference>
<dbReference type="Pfam" id="PF02518">
    <property type="entry name" value="HATPase_c"/>
    <property type="match status" value="1"/>
</dbReference>
<feature type="domain" description="PAC" evidence="11">
    <location>
        <begin position="237"/>
        <end position="289"/>
    </location>
</feature>
<feature type="domain" description="PAS" evidence="10">
    <location>
        <begin position="35"/>
        <end position="110"/>
    </location>
</feature>
<evidence type="ECO:0000313" key="13">
    <source>
        <dbReference type="Proteomes" id="UP000660380"/>
    </source>
</evidence>
<dbReference type="SUPFAM" id="SSF55874">
    <property type="entry name" value="ATPase domain of HSP90 chaperone/DNA topoisomerase II/histidine kinase"/>
    <property type="match status" value="1"/>
</dbReference>
<proteinExistence type="predicted"/>
<evidence type="ECO:0000259" key="11">
    <source>
        <dbReference type="PROSITE" id="PS50113"/>
    </source>
</evidence>
<dbReference type="InterPro" id="IPR000014">
    <property type="entry name" value="PAS"/>
</dbReference>
<dbReference type="PROSITE" id="PS50110">
    <property type="entry name" value="RESPONSE_REGULATORY"/>
    <property type="match status" value="1"/>
</dbReference>
<dbReference type="InterPro" id="IPR003661">
    <property type="entry name" value="HisK_dim/P_dom"/>
</dbReference>
<dbReference type="InterPro" id="IPR011006">
    <property type="entry name" value="CheY-like_superfamily"/>
</dbReference>
<dbReference type="PANTHER" id="PTHR43547:SF2">
    <property type="entry name" value="HYBRID SIGNAL TRANSDUCTION HISTIDINE KINASE C"/>
    <property type="match status" value="1"/>
</dbReference>
<keyword evidence="5" id="KW-0418">Kinase</keyword>
<dbReference type="InterPro" id="IPR036097">
    <property type="entry name" value="HisK_dim/P_sf"/>
</dbReference>
<feature type="domain" description="Response regulatory" evidence="9">
    <location>
        <begin position="880"/>
        <end position="998"/>
    </location>
</feature>
<evidence type="ECO:0000256" key="3">
    <source>
        <dbReference type="ARBA" id="ARBA00022553"/>
    </source>
</evidence>
<dbReference type="CDD" id="cd16922">
    <property type="entry name" value="HATPase_EvgS-ArcB-TorS-like"/>
    <property type="match status" value="1"/>
</dbReference>
<protein>
    <recommendedName>
        <fullName evidence="2">histidine kinase</fullName>
        <ecNumber evidence="2">2.7.13.3</ecNumber>
    </recommendedName>
</protein>
<dbReference type="Pfam" id="PF00072">
    <property type="entry name" value="Response_reg"/>
    <property type="match status" value="1"/>
</dbReference>
<dbReference type="InterPro" id="IPR000700">
    <property type="entry name" value="PAS-assoc_C"/>
</dbReference>
<dbReference type="InterPro" id="IPR001610">
    <property type="entry name" value="PAC"/>
</dbReference>
<dbReference type="InterPro" id="IPR013767">
    <property type="entry name" value="PAS_fold"/>
</dbReference>
<dbReference type="InterPro" id="IPR003594">
    <property type="entry name" value="HATPase_dom"/>
</dbReference>
<dbReference type="CDD" id="cd00082">
    <property type="entry name" value="HisKA"/>
    <property type="match status" value="1"/>
</dbReference>
<evidence type="ECO:0000256" key="2">
    <source>
        <dbReference type="ARBA" id="ARBA00012438"/>
    </source>
</evidence>
<dbReference type="InterPro" id="IPR036890">
    <property type="entry name" value="HATPase_C_sf"/>
</dbReference>
<evidence type="ECO:0000256" key="4">
    <source>
        <dbReference type="ARBA" id="ARBA00022679"/>
    </source>
</evidence>
<feature type="domain" description="PAS" evidence="10">
    <location>
        <begin position="164"/>
        <end position="219"/>
    </location>
</feature>
<organism evidence="12 13">
    <name type="scientific">Scytonema hofmannii FACHB-248</name>
    <dbReference type="NCBI Taxonomy" id="1842502"/>
    <lineage>
        <taxon>Bacteria</taxon>
        <taxon>Bacillati</taxon>
        <taxon>Cyanobacteriota</taxon>
        <taxon>Cyanophyceae</taxon>
        <taxon>Nostocales</taxon>
        <taxon>Scytonemataceae</taxon>
        <taxon>Scytonema</taxon>
    </lineage>
</organism>
<dbReference type="InterPro" id="IPR003018">
    <property type="entry name" value="GAF"/>
</dbReference>
<feature type="domain" description="Histidine kinase" evidence="8">
    <location>
        <begin position="626"/>
        <end position="856"/>
    </location>
</feature>
<dbReference type="Pfam" id="PF00512">
    <property type="entry name" value="HisKA"/>
    <property type="match status" value="1"/>
</dbReference>
<dbReference type="EC" id="2.7.13.3" evidence="2"/>
<dbReference type="PROSITE" id="PS50113">
    <property type="entry name" value="PAC"/>
    <property type="match status" value="3"/>
</dbReference>
<dbReference type="PROSITE" id="PS50112">
    <property type="entry name" value="PAS"/>
    <property type="match status" value="2"/>
</dbReference>
<evidence type="ECO:0000259" key="8">
    <source>
        <dbReference type="PROSITE" id="PS50109"/>
    </source>
</evidence>
<comment type="caution">
    <text evidence="12">The sequence shown here is derived from an EMBL/GenBank/DDBJ whole genome shotgun (WGS) entry which is preliminary data.</text>
</comment>
<dbReference type="Gene3D" id="2.10.70.100">
    <property type="match status" value="1"/>
</dbReference>
<dbReference type="NCBIfam" id="TIGR00229">
    <property type="entry name" value="sensory_box"/>
    <property type="match status" value="2"/>
</dbReference>
<sequence length="1000" mass="113167">MKWLEIHAYPSEEGMGIYFRDITNRKTAETSLQNALQRLNFHVENSPLAVVEWDHEFRVSRWSPEAERIFGWQASEVIGKNFQDWQFVFTEDLEVVTDTVTRLTQGIENRNISYNRNYTKDNSIVSCEWYNSTLLDESGKLISVLSLALNVTERERMEAALRESEKRFREMADASPTLIWMSDTSKLCNYFNKTWLEFTGRTIEQEMGNGWIEGVHPEDLQYCIDIYINAFDAHEKFSMEYRLKRDDGQYRWILDNGVPRFTSSGDFLGYIGSCIDISDRKVAEETMRESSTRLRFVLDSAHFGDWKLNLLNESDTAHRSLKHDQIFGYESLQSEWNYEIFLEHVHPDDREMVDQKFKKTLETYEDLDFECRIIRVDQSLTWIWSRGSVYRDINGKPTHLIGLVTDISEQQAALHERKLAEAEREEMLVRVQQYAGQLRGLTQAALAINSALSIEEIVQIITERSRFLIGAHQSVSSIALDRNWAQSISVTSLSDKYATWRDYKLKPDASGIYAYICEINRPIRMTQAELELHPRWREFAADAANLPMRGCLAAPLTGRDGRNIGLIQLSDKYDESEFTPEDKAILVQLTQIASVAIENTRLYEAEQLARTQAESANRIKDEFLAVLSHELRTPLNPILGWSKLLRTRKFDEAKTAEALATIERNAKLQVQLIEDLLDVSRILRGKLTLNVDKVNLSLIILAALETVRLAAEAKSISIVTIFDPNVGQVAGDAGRLQQVIWNLLSNAIKFTPNGGRVEVRLSISRGNGQGAMGNGNNSYATITVSDTGKGIALEFLPYVFDYFRQADSATTRKFGGLGLGLAIVRQLVELHGGTVFVESPGEGEGATFTVKLPLLSTTDLGEIELTTEAEFNSLSLEGIKILIVDDDVDSRDFIRFVLQQEKAEVIAVSSALEALQILAKSKLDVLLSDIGMPEMDGYMLIRQVRNWLPEQGGQIPAIALTAYAGEYDRQQAISAGFQIHVCKPVEPAQLIAAITKLTKK</sequence>